<dbReference type="EMBL" id="ATLV01012314">
    <property type="status" value="NOT_ANNOTATED_CDS"/>
    <property type="molecule type" value="Genomic_DNA"/>
</dbReference>
<protein>
    <submittedName>
        <fullName evidence="1 2">Uncharacterized protein</fullName>
    </submittedName>
</protein>
<sequence>MGRFLHILDRCRTRLCPNLPQVMRSSSGRKVRREESFPIVTDPGEERAFLGSCPGPNRSSHSRTIRERGDGLYKLNLRLSRCRCSALFFPGTITRVH</sequence>
<dbReference type="EnsemblMetazoa" id="ASIC003623-RA">
    <property type="protein sequence ID" value="ASIC003623-PA"/>
    <property type="gene ID" value="ASIC003623"/>
</dbReference>
<evidence type="ECO:0000313" key="1">
    <source>
        <dbReference type="EMBL" id="KFB36493.1"/>
    </source>
</evidence>
<gene>
    <name evidence="1" type="ORF">ZHAS_00003623</name>
</gene>
<evidence type="ECO:0000313" key="3">
    <source>
        <dbReference type="Proteomes" id="UP000030765"/>
    </source>
</evidence>
<proteinExistence type="predicted"/>
<reference evidence="2" key="2">
    <citation type="submission" date="2020-05" db="UniProtKB">
        <authorList>
            <consortium name="EnsemblMetazoa"/>
        </authorList>
    </citation>
    <scope>IDENTIFICATION</scope>
</reference>
<accession>A0A084VEU9</accession>
<name>A0A084VEU9_ANOSI</name>
<organism evidence="1">
    <name type="scientific">Anopheles sinensis</name>
    <name type="common">Mosquito</name>
    <dbReference type="NCBI Taxonomy" id="74873"/>
    <lineage>
        <taxon>Eukaryota</taxon>
        <taxon>Metazoa</taxon>
        <taxon>Ecdysozoa</taxon>
        <taxon>Arthropoda</taxon>
        <taxon>Hexapoda</taxon>
        <taxon>Insecta</taxon>
        <taxon>Pterygota</taxon>
        <taxon>Neoptera</taxon>
        <taxon>Endopterygota</taxon>
        <taxon>Diptera</taxon>
        <taxon>Nematocera</taxon>
        <taxon>Culicoidea</taxon>
        <taxon>Culicidae</taxon>
        <taxon>Anophelinae</taxon>
        <taxon>Anopheles</taxon>
    </lineage>
</organism>
<reference evidence="1 3" key="1">
    <citation type="journal article" date="2014" name="BMC Genomics">
        <title>Genome sequence of Anopheles sinensis provides insight into genetics basis of mosquito competence for malaria parasites.</title>
        <authorList>
            <person name="Zhou D."/>
            <person name="Zhang D."/>
            <person name="Ding G."/>
            <person name="Shi L."/>
            <person name="Hou Q."/>
            <person name="Ye Y."/>
            <person name="Xu Y."/>
            <person name="Zhou H."/>
            <person name="Xiong C."/>
            <person name="Li S."/>
            <person name="Yu J."/>
            <person name="Hong S."/>
            <person name="Yu X."/>
            <person name="Zou P."/>
            <person name="Chen C."/>
            <person name="Chang X."/>
            <person name="Wang W."/>
            <person name="Lv Y."/>
            <person name="Sun Y."/>
            <person name="Ma L."/>
            <person name="Shen B."/>
            <person name="Zhu C."/>
        </authorList>
    </citation>
    <scope>NUCLEOTIDE SEQUENCE [LARGE SCALE GENOMIC DNA]</scope>
</reference>
<dbReference type="Proteomes" id="UP000030765">
    <property type="component" value="Unassembled WGS sequence"/>
</dbReference>
<dbReference type="AlphaFoldDB" id="A0A084VEU9"/>
<evidence type="ECO:0000313" key="2">
    <source>
        <dbReference type="EnsemblMetazoa" id="ASIC003623-PA"/>
    </source>
</evidence>
<dbReference type="EMBL" id="KE524780">
    <property type="protein sequence ID" value="KFB36493.1"/>
    <property type="molecule type" value="Genomic_DNA"/>
</dbReference>
<keyword evidence="3" id="KW-1185">Reference proteome</keyword>
<dbReference type="VEuPathDB" id="VectorBase:ASIC003623"/>